<accession>D1QSN5</accession>
<evidence type="ECO:0000313" key="1">
    <source>
        <dbReference type="EMBL" id="EFB31716.1"/>
    </source>
</evidence>
<evidence type="ECO:0000313" key="2">
    <source>
        <dbReference type="Proteomes" id="UP000004079"/>
    </source>
</evidence>
<proteinExistence type="predicted"/>
<dbReference type="STRING" id="649760.HMPREF0971_01996"/>
<sequence length="704" mass="80500">MRITNLEKGEDYNLRPDTQIQVERTNPFFNDFGEQTTPLELPASERNRRILGFPDSFGRRVKMTAADVAIQDGEYFAQCRQMVLSAQYKGSISTAFYINDGSFYSRIQKVKLKDIFKDEFIPGINTVEEGIEFCRSLRTNTNPHYAIFPALITDDSGLETGFNYKMLNAYGKEKALESKEVWMWKDNEYQLVNVTTLSAFNPDDKGEGCDFYNAVQRTEYVGEVPITLQPGYYMSPFIRANYLLKRIFAYFGYDLQENFFTQTEPFAKMVVMNNVMDVLVNGKIKVADLVPDTTCADFIAVFRKKFCCEFTSDESNRTANIIFLREALAAQPTEDLTNCITQEPTLAYKAEKDYKRLILSAADKVDTDLSDSYDDMDDLVKANPGAYFNPVDGAFYKQGFSGNYEVITKVGEASQDYNTGEDLEAQTIKISELIPEFRQLSYKTKVDGNEVNYDFGKHLYLGAYISLNSKMVVAGEDKETASESASKQKTILAFSYLSEGRPEGTISAYDIHNAEHPQIFDYALYYNGPFGIFEKFYRDYDLLLRNSLHEMKVKLLLSQSQKQNLPAYAKVMIRGVAFFFNKLKFTLGGKNEPVESQLYTIALMQPVINAPIVNQQLKAMDTPYKWVGHEKQTEVSSSDYENAGLDKNRTFTTIYPPIPSAEYLGKPYGKQVSFTSQKTRHASFWRHSKWKYTRTEVWLECVPK</sequence>
<organism evidence="1 2">
    <name type="scientific">Segatella oris F0302</name>
    <dbReference type="NCBI Taxonomy" id="649760"/>
    <lineage>
        <taxon>Bacteria</taxon>
        <taxon>Pseudomonadati</taxon>
        <taxon>Bacteroidota</taxon>
        <taxon>Bacteroidia</taxon>
        <taxon>Bacteroidales</taxon>
        <taxon>Prevotellaceae</taxon>
        <taxon>Segatella</taxon>
    </lineage>
</organism>
<gene>
    <name evidence="1" type="ORF">HMPREF0971_01996</name>
</gene>
<reference evidence="1 2" key="1">
    <citation type="submission" date="2009-11" db="EMBL/GenBank/DDBJ databases">
        <authorList>
            <person name="Weinstock G."/>
            <person name="Sodergren E."/>
            <person name="Clifton S."/>
            <person name="Fulton L."/>
            <person name="Fulton B."/>
            <person name="Courtney L."/>
            <person name="Fronick C."/>
            <person name="Harrison M."/>
            <person name="Strong C."/>
            <person name="Farmer C."/>
            <person name="Delahaunty K."/>
            <person name="Markovic C."/>
            <person name="Hall O."/>
            <person name="Minx P."/>
            <person name="Tomlinson C."/>
            <person name="Mitreva M."/>
            <person name="Nelson J."/>
            <person name="Hou S."/>
            <person name="Wollam A."/>
            <person name="Pepin K.H."/>
            <person name="Johnson M."/>
            <person name="Bhonagiri V."/>
            <person name="Nash W.E."/>
            <person name="Warren W."/>
            <person name="Chinwalla A."/>
            <person name="Mardis E.R."/>
            <person name="Wilson R.K."/>
        </authorList>
    </citation>
    <scope>NUCLEOTIDE SEQUENCE [LARGE SCALE GENOMIC DNA]</scope>
    <source>
        <strain evidence="1 2">F0302</strain>
    </source>
</reference>
<comment type="caution">
    <text evidence="1">The sequence shown here is derived from an EMBL/GenBank/DDBJ whole genome shotgun (WGS) entry which is preliminary data.</text>
</comment>
<dbReference type="RefSeq" id="WP_004373748.1">
    <property type="nucleotide sequence ID" value="NZ_GG703886.1"/>
</dbReference>
<protein>
    <submittedName>
        <fullName evidence="1">Uncharacterized protein</fullName>
    </submittedName>
</protein>
<dbReference type="AlphaFoldDB" id="D1QSN5"/>
<dbReference type="Proteomes" id="UP000004079">
    <property type="component" value="Unassembled WGS sequence"/>
</dbReference>
<dbReference type="EMBL" id="ACUZ02000034">
    <property type="protein sequence ID" value="EFB31716.1"/>
    <property type="molecule type" value="Genomic_DNA"/>
</dbReference>
<name>D1QSN5_9BACT</name>
<dbReference type="HOGENOM" id="CLU_407008_0_0_10"/>